<dbReference type="Proteomes" id="UP001321473">
    <property type="component" value="Unassembled WGS sequence"/>
</dbReference>
<evidence type="ECO:0000313" key="1">
    <source>
        <dbReference type="EMBL" id="KAK8763689.1"/>
    </source>
</evidence>
<reference evidence="1 2" key="1">
    <citation type="journal article" date="2023" name="Arcadia Sci">
        <title>De novo assembly of a long-read Amblyomma americanum tick genome.</title>
        <authorList>
            <person name="Chou S."/>
            <person name="Poskanzer K.E."/>
            <person name="Rollins M."/>
            <person name="Thuy-Boun P.S."/>
        </authorList>
    </citation>
    <scope>NUCLEOTIDE SEQUENCE [LARGE SCALE GENOMIC DNA]</scope>
    <source>
        <strain evidence="1">F_SG_1</strain>
        <tissue evidence="1">Salivary glands</tissue>
    </source>
</reference>
<evidence type="ECO:0000313" key="2">
    <source>
        <dbReference type="Proteomes" id="UP001321473"/>
    </source>
</evidence>
<protein>
    <submittedName>
        <fullName evidence="1">Uncharacterized protein</fullName>
    </submittedName>
</protein>
<comment type="caution">
    <text evidence="1">The sequence shown here is derived from an EMBL/GenBank/DDBJ whole genome shotgun (WGS) entry which is preliminary data.</text>
</comment>
<dbReference type="AlphaFoldDB" id="A0AAQ4DMJ9"/>
<keyword evidence="2" id="KW-1185">Reference proteome</keyword>
<sequence>MTAAINSLPPGTAKIKFIISPDMAMTIKVLLAFTLVAVYSQEASAGCLPSLPCRCPCELGLEYPSNCGICVCPPTCPICSSACYYPPASAAACPRCAPASYCYGGTGKK</sequence>
<accession>A0AAQ4DMJ9</accession>
<gene>
    <name evidence="1" type="ORF">V5799_033704</name>
</gene>
<dbReference type="EMBL" id="JARKHS020029076">
    <property type="protein sequence ID" value="KAK8763689.1"/>
    <property type="molecule type" value="Genomic_DNA"/>
</dbReference>
<proteinExistence type="predicted"/>
<name>A0AAQ4DMJ9_AMBAM</name>
<organism evidence="1 2">
    <name type="scientific">Amblyomma americanum</name>
    <name type="common">Lone star tick</name>
    <dbReference type="NCBI Taxonomy" id="6943"/>
    <lineage>
        <taxon>Eukaryota</taxon>
        <taxon>Metazoa</taxon>
        <taxon>Ecdysozoa</taxon>
        <taxon>Arthropoda</taxon>
        <taxon>Chelicerata</taxon>
        <taxon>Arachnida</taxon>
        <taxon>Acari</taxon>
        <taxon>Parasitiformes</taxon>
        <taxon>Ixodida</taxon>
        <taxon>Ixodoidea</taxon>
        <taxon>Ixodidae</taxon>
        <taxon>Amblyomminae</taxon>
        <taxon>Amblyomma</taxon>
    </lineage>
</organism>